<proteinExistence type="predicted"/>
<dbReference type="EMBL" id="UINC01123375">
    <property type="protein sequence ID" value="SVC99807.1"/>
    <property type="molecule type" value="Genomic_DNA"/>
</dbReference>
<name>A0A382RRW1_9ZZZZ</name>
<protein>
    <submittedName>
        <fullName evidence="1">Uncharacterized protein</fullName>
    </submittedName>
</protein>
<evidence type="ECO:0000313" key="1">
    <source>
        <dbReference type="EMBL" id="SVC99807.1"/>
    </source>
</evidence>
<sequence length="123" mass="13927">MDLSNPDGRGKLKITRMTISEESTSFDFEGQVEGYGSPFLTHEYFPNAQDRTRGKLVGEGRTFLEDGTRISTPHMGTFRRDQSNTHVYFTDACSNGAVNFVILDVDILTKEVDLKFWEVRPAD</sequence>
<gene>
    <name evidence="1" type="ORF">METZ01_LOCUS352661</name>
</gene>
<dbReference type="AlphaFoldDB" id="A0A382RRW1"/>
<accession>A0A382RRW1</accession>
<reference evidence="1" key="1">
    <citation type="submission" date="2018-05" db="EMBL/GenBank/DDBJ databases">
        <authorList>
            <person name="Lanie J.A."/>
            <person name="Ng W.-L."/>
            <person name="Kazmierczak K.M."/>
            <person name="Andrzejewski T.M."/>
            <person name="Davidsen T.M."/>
            <person name="Wayne K.J."/>
            <person name="Tettelin H."/>
            <person name="Glass J.I."/>
            <person name="Rusch D."/>
            <person name="Podicherti R."/>
            <person name="Tsui H.-C.T."/>
            <person name="Winkler M.E."/>
        </authorList>
    </citation>
    <scope>NUCLEOTIDE SEQUENCE</scope>
</reference>
<organism evidence="1">
    <name type="scientific">marine metagenome</name>
    <dbReference type="NCBI Taxonomy" id="408172"/>
    <lineage>
        <taxon>unclassified sequences</taxon>
        <taxon>metagenomes</taxon>
        <taxon>ecological metagenomes</taxon>
    </lineage>
</organism>